<evidence type="ECO:0000256" key="2">
    <source>
        <dbReference type="ARBA" id="ARBA00022679"/>
    </source>
</evidence>
<evidence type="ECO:0000313" key="7">
    <source>
        <dbReference type="Proteomes" id="UP000183376"/>
    </source>
</evidence>
<dbReference type="InterPro" id="IPR041698">
    <property type="entry name" value="Methyltransf_25"/>
</dbReference>
<dbReference type="PANTHER" id="PTHR43464:SF19">
    <property type="entry name" value="UBIQUINONE BIOSYNTHESIS O-METHYLTRANSFERASE, MITOCHONDRIAL"/>
    <property type="match status" value="1"/>
</dbReference>
<evidence type="ECO:0000259" key="5">
    <source>
        <dbReference type="Pfam" id="PF13649"/>
    </source>
</evidence>
<proteinExistence type="predicted"/>
<evidence type="ECO:0000313" key="6">
    <source>
        <dbReference type="EMBL" id="SDM53527.1"/>
    </source>
</evidence>
<protein>
    <submittedName>
        <fullName evidence="6">Ubiquinone/menaquinone biosynthesis C-methylase UbiE</fullName>
    </submittedName>
</protein>
<evidence type="ECO:0000256" key="3">
    <source>
        <dbReference type="ARBA" id="ARBA00022691"/>
    </source>
</evidence>
<keyword evidence="3" id="KW-0949">S-adenosyl-L-methionine</keyword>
<dbReference type="Gene3D" id="3.40.50.150">
    <property type="entry name" value="Vaccinia Virus protein VP39"/>
    <property type="match status" value="1"/>
</dbReference>
<dbReference type="GO" id="GO:0008168">
    <property type="term" value="F:methyltransferase activity"/>
    <property type="evidence" value="ECO:0007669"/>
    <property type="project" value="UniProtKB-KW"/>
</dbReference>
<keyword evidence="6" id="KW-0830">Ubiquinone</keyword>
<evidence type="ECO:0000256" key="1">
    <source>
        <dbReference type="ARBA" id="ARBA00022603"/>
    </source>
</evidence>
<dbReference type="CDD" id="cd02440">
    <property type="entry name" value="AdoMet_MTases"/>
    <property type="match status" value="1"/>
</dbReference>
<dbReference type="EMBL" id="LT629701">
    <property type="protein sequence ID" value="SDM53527.1"/>
    <property type="molecule type" value="Genomic_DNA"/>
</dbReference>
<dbReference type="SUPFAM" id="SSF53335">
    <property type="entry name" value="S-adenosyl-L-methionine-dependent methyltransferases"/>
    <property type="match status" value="1"/>
</dbReference>
<sequence length="204" mass="22533">MTETAQQYWEGFYQEKDRVWSGNPNPLLVREATSLTPGTALDLGCGEGADAIWLAERGWQVTAVDVSETVLRRAAARAPAGITWERHDLSQSFPSGQFDLVSAQFLHSPVAAPGEREDILRNASRAVVPGGVLLIMSHSGWPSWVETPPFEYHFPGTREMVESLALDPEAWEVQVEEVVERPLTGPDGEPGSRQDSVLRLRRKG</sequence>
<organism evidence="6 7">
    <name type="scientific">Allokutzneria albata</name>
    <name type="common">Kibdelosporangium albatum</name>
    <dbReference type="NCBI Taxonomy" id="211114"/>
    <lineage>
        <taxon>Bacteria</taxon>
        <taxon>Bacillati</taxon>
        <taxon>Actinomycetota</taxon>
        <taxon>Actinomycetes</taxon>
        <taxon>Pseudonocardiales</taxon>
        <taxon>Pseudonocardiaceae</taxon>
        <taxon>Allokutzneria</taxon>
    </lineage>
</organism>
<feature type="region of interest" description="Disordered" evidence="4">
    <location>
        <begin position="179"/>
        <end position="204"/>
    </location>
</feature>
<dbReference type="Pfam" id="PF13649">
    <property type="entry name" value="Methyltransf_25"/>
    <property type="match status" value="1"/>
</dbReference>
<dbReference type="eggNOG" id="COG2227">
    <property type="taxonomic scope" value="Bacteria"/>
</dbReference>
<gene>
    <name evidence="6" type="ORF">SAMN04489726_2108</name>
</gene>
<reference evidence="6 7" key="1">
    <citation type="submission" date="2016-10" db="EMBL/GenBank/DDBJ databases">
        <authorList>
            <person name="de Groot N.N."/>
        </authorList>
    </citation>
    <scope>NUCLEOTIDE SEQUENCE [LARGE SCALE GENOMIC DNA]</scope>
    <source>
        <strain evidence="6 7">DSM 44149</strain>
    </source>
</reference>
<evidence type="ECO:0000256" key="4">
    <source>
        <dbReference type="SAM" id="MobiDB-lite"/>
    </source>
</evidence>
<dbReference type="RefSeq" id="WP_083383707.1">
    <property type="nucleotide sequence ID" value="NZ_LT629701.1"/>
</dbReference>
<accession>A0A1G9U0J2</accession>
<dbReference type="GO" id="GO:0032259">
    <property type="term" value="P:methylation"/>
    <property type="evidence" value="ECO:0007669"/>
    <property type="project" value="UniProtKB-KW"/>
</dbReference>
<feature type="domain" description="Methyltransferase" evidence="5">
    <location>
        <begin position="41"/>
        <end position="131"/>
    </location>
</feature>
<keyword evidence="1 6" id="KW-0489">Methyltransferase</keyword>
<name>A0A1G9U0J2_ALLAB</name>
<dbReference type="AlphaFoldDB" id="A0A1G9U0J2"/>
<keyword evidence="2" id="KW-0808">Transferase</keyword>
<dbReference type="Proteomes" id="UP000183376">
    <property type="component" value="Chromosome I"/>
</dbReference>
<keyword evidence="7" id="KW-1185">Reference proteome</keyword>
<dbReference type="PANTHER" id="PTHR43464">
    <property type="entry name" value="METHYLTRANSFERASE"/>
    <property type="match status" value="1"/>
</dbReference>
<dbReference type="InterPro" id="IPR029063">
    <property type="entry name" value="SAM-dependent_MTases_sf"/>
</dbReference>
<dbReference type="STRING" id="211114.SAMN04489726_2108"/>